<evidence type="ECO:0000313" key="5">
    <source>
        <dbReference type="Proteomes" id="UP001501183"/>
    </source>
</evidence>
<evidence type="ECO:0000256" key="1">
    <source>
        <dbReference type="ARBA" id="ARBA00022723"/>
    </source>
</evidence>
<dbReference type="InterPro" id="IPR002509">
    <property type="entry name" value="NODB_dom"/>
</dbReference>
<dbReference type="InterPro" id="IPR050248">
    <property type="entry name" value="Polysacc_deacetylase_ArnD"/>
</dbReference>
<dbReference type="EMBL" id="BAABFB010000029">
    <property type="protein sequence ID" value="GAA4475904.1"/>
    <property type="molecule type" value="Genomic_DNA"/>
</dbReference>
<dbReference type="Gene3D" id="3.20.20.370">
    <property type="entry name" value="Glycoside hydrolase/deacetylase"/>
    <property type="match status" value="1"/>
</dbReference>
<keyword evidence="2" id="KW-0378">Hydrolase</keyword>
<dbReference type="Pfam" id="PF01522">
    <property type="entry name" value="Polysacc_deac_1"/>
    <property type="match status" value="1"/>
</dbReference>
<dbReference type="PROSITE" id="PS51677">
    <property type="entry name" value="NODB"/>
    <property type="match status" value="1"/>
</dbReference>
<dbReference type="PANTHER" id="PTHR10587:SF133">
    <property type="entry name" value="CHITIN DEACETYLASE 1-RELATED"/>
    <property type="match status" value="1"/>
</dbReference>
<proteinExistence type="predicted"/>
<evidence type="ECO:0000256" key="2">
    <source>
        <dbReference type="ARBA" id="ARBA00022801"/>
    </source>
</evidence>
<organism evidence="4 5">
    <name type="scientific">Rhodococcus olei</name>
    <dbReference type="NCBI Taxonomy" id="2161675"/>
    <lineage>
        <taxon>Bacteria</taxon>
        <taxon>Bacillati</taxon>
        <taxon>Actinomycetota</taxon>
        <taxon>Actinomycetes</taxon>
        <taxon>Mycobacteriales</taxon>
        <taxon>Nocardiaceae</taxon>
        <taxon>Rhodococcus</taxon>
    </lineage>
</organism>
<dbReference type="PANTHER" id="PTHR10587">
    <property type="entry name" value="GLYCOSYL TRANSFERASE-RELATED"/>
    <property type="match status" value="1"/>
</dbReference>
<dbReference type="RefSeq" id="WP_425569807.1">
    <property type="nucleotide sequence ID" value="NZ_BAABFB010000029.1"/>
</dbReference>
<accession>A0ABP8NW73</accession>
<gene>
    <name evidence="4" type="ORF">GCM10023094_14400</name>
</gene>
<dbReference type="Proteomes" id="UP001501183">
    <property type="component" value="Unassembled WGS sequence"/>
</dbReference>
<protein>
    <recommendedName>
        <fullName evidence="3">NodB homology domain-containing protein</fullName>
    </recommendedName>
</protein>
<comment type="caution">
    <text evidence="4">The sequence shown here is derived from an EMBL/GenBank/DDBJ whole genome shotgun (WGS) entry which is preliminary data.</text>
</comment>
<evidence type="ECO:0000313" key="4">
    <source>
        <dbReference type="EMBL" id="GAA4475904.1"/>
    </source>
</evidence>
<dbReference type="InterPro" id="IPR011330">
    <property type="entry name" value="Glyco_hydro/deAcase_b/a-brl"/>
</dbReference>
<evidence type="ECO:0000259" key="3">
    <source>
        <dbReference type="PROSITE" id="PS51677"/>
    </source>
</evidence>
<dbReference type="SUPFAM" id="SSF88713">
    <property type="entry name" value="Glycoside hydrolase/deacetylase"/>
    <property type="match status" value="1"/>
</dbReference>
<dbReference type="CDD" id="cd10917">
    <property type="entry name" value="CE4_NodB_like_6s_7s"/>
    <property type="match status" value="1"/>
</dbReference>
<reference evidence="5" key="1">
    <citation type="journal article" date="2019" name="Int. J. Syst. Evol. Microbiol.">
        <title>The Global Catalogue of Microorganisms (GCM) 10K type strain sequencing project: providing services to taxonomists for standard genome sequencing and annotation.</title>
        <authorList>
            <consortium name="The Broad Institute Genomics Platform"/>
            <consortium name="The Broad Institute Genome Sequencing Center for Infectious Disease"/>
            <person name="Wu L."/>
            <person name="Ma J."/>
        </authorList>
    </citation>
    <scope>NUCLEOTIDE SEQUENCE [LARGE SCALE GENOMIC DNA]</scope>
    <source>
        <strain evidence="5">JCM 32206</strain>
    </source>
</reference>
<feature type="domain" description="NodB homology" evidence="3">
    <location>
        <begin position="101"/>
        <end position="283"/>
    </location>
</feature>
<keyword evidence="5" id="KW-1185">Reference proteome</keyword>
<sequence>MDRRTALRAAAITVLAAIGGVRVAAANPMPEIPLPPWPPVPGLPPLPEVALPPLPEVALPPLPTLPQAVPVPGLPPISLPPLVPKVPAPAGTITRLPGESNMLALTIDDGTSPEVVAAYATLCRDTGFRLTFFPNGVYRSWTDNAPLLRPMVDSGQIQLGNHTWSHPDVTAISTSAVADQITRNRDFLRNTFGVDGAPFFRPPYGRHNAATDRVAADLGYRTITLWSGTLGDSRIVTAGDVVAAAQGAFTPQAIVLGHANQRVIPQSYPQLVDLIVSRGLRTVTLADVYA</sequence>
<keyword evidence="1" id="KW-0479">Metal-binding</keyword>
<name>A0ABP8NW73_9NOCA</name>